<dbReference type="eggNOG" id="ENOG50310NU">
    <property type="taxonomic scope" value="Bacteria"/>
</dbReference>
<proteinExistence type="predicted"/>
<dbReference type="OrthoDB" id="5624898at2"/>
<dbReference type="AlphaFoldDB" id="I3YC97"/>
<gene>
    <name evidence="1" type="ordered locus">Thivi_2696</name>
</gene>
<dbReference type="KEGG" id="tvi:Thivi_2696"/>
<keyword evidence="2" id="KW-1185">Reference proteome</keyword>
<dbReference type="STRING" id="765911.Thivi_2696"/>
<accession>I3YC97</accession>
<evidence type="ECO:0000313" key="1">
    <source>
        <dbReference type="EMBL" id="AFL74615.1"/>
    </source>
</evidence>
<sequence>MAKITNDQELRAALNRLTGEQQRLLGSRFAENILRLSRDERIHRAIATGLRDDVTPGELQDAFKAARAYTVKTYTDCGKDTDWLAQADHFVAAAAAAALTPDELMTERQNRAWKAAVQARMAVNCAMMEDDTASESAEAHRQYALANAFLD</sequence>
<dbReference type="Proteomes" id="UP000006062">
    <property type="component" value="Chromosome"/>
</dbReference>
<dbReference type="HOGENOM" id="CLU_1712431_0_0_6"/>
<dbReference type="EMBL" id="CP003154">
    <property type="protein sequence ID" value="AFL74615.1"/>
    <property type="molecule type" value="Genomic_DNA"/>
</dbReference>
<dbReference type="RefSeq" id="WP_014779049.1">
    <property type="nucleotide sequence ID" value="NC_018012.1"/>
</dbReference>
<evidence type="ECO:0000313" key="2">
    <source>
        <dbReference type="Proteomes" id="UP000006062"/>
    </source>
</evidence>
<organism evidence="1 2">
    <name type="scientific">Thiocystis violascens (strain ATCC 17096 / DSM 198 / 6111)</name>
    <name type="common">Chromatium violascens</name>
    <dbReference type="NCBI Taxonomy" id="765911"/>
    <lineage>
        <taxon>Bacteria</taxon>
        <taxon>Pseudomonadati</taxon>
        <taxon>Pseudomonadota</taxon>
        <taxon>Gammaproteobacteria</taxon>
        <taxon>Chromatiales</taxon>
        <taxon>Chromatiaceae</taxon>
        <taxon>Thiocystis</taxon>
    </lineage>
</organism>
<protein>
    <submittedName>
        <fullName evidence="1">Uncharacterized protein</fullName>
    </submittedName>
</protein>
<reference evidence="1 2" key="1">
    <citation type="submission" date="2012-06" db="EMBL/GenBank/DDBJ databases">
        <title>Complete sequence of Thiocystis violascens DSM 198.</title>
        <authorList>
            <consortium name="US DOE Joint Genome Institute"/>
            <person name="Lucas S."/>
            <person name="Han J."/>
            <person name="Lapidus A."/>
            <person name="Cheng J.-F."/>
            <person name="Goodwin L."/>
            <person name="Pitluck S."/>
            <person name="Peters L."/>
            <person name="Ovchinnikova G."/>
            <person name="Teshima H."/>
            <person name="Detter J.C."/>
            <person name="Han C."/>
            <person name="Tapia R."/>
            <person name="Land M."/>
            <person name="Hauser L."/>
            <person name="Kyrpides N."/>
            <person name="Ivanova N."/>
            <person name="Pagani I."/>
            <person name="Vogl K."/>
            <person name="Liu Z."/>
            <person name="Frigaard N.-U."/>
            <person name="Bryant D."/>
            <person name="Woyke T."/>
        </authorList>
    </citation>
    <scope>NUCLEOTIDE SEQUENCE [LARGE SCALE GENOMIC DNA]</scope>
    <source>
        <strain evidence="2">ATCC 17096 / DSM 198 / 6111</strain>
    </source>
</reference>
<name>I3YC97_THIV6</name>